<proteinExistence type="predicted"/>
<dbReference type="EMBL" id="SNXY01000006">
    <property type="protein sequence ID" value="TDP87729.1"/>
    <property type="molecule type" value="Genomic_DNA"/>
</dbReference>
<dbReference type="InterPro" id="IPR037035">
    <property type="entry name" value="GK-like_C_sf"/>
</dbReference>
<keyword evidence="3" id="KW-0670">Pyruvate</keyword>
<dbReference type="Gene3D" id="3.40.1480.10">
    <property type="entry name" value="MOFRL domain"/>
    <property type="match status" value="1"/>
</dbReference>
<sequence>MIDDPRAFLRSLYDAAVAAADPARVIGAHLPPVVAGRTVVVGAGKASAAMAAAFEAAWTAAGRGPLEGLVVTRYGHAHPCAHVEIVEAAHPVPDEKGAAAAGRIFDLVKDLGPDDQVVALISGGGSSLLSLPPDAVGREAKRAVNRVLLASGASIHEMNCVRKHLSLIKGGRLARAAHPARVHSLVLSDIPGDDPALVASGPTIPDGTTRADALAIVERYRMDLQAEALAFLNSEAADAPKPDDPDFAGDTHVVIAAAQMSLDAAAAAVRAAGLPAHVLSDSIEGESRDVGAVHAALVRQIVARGQPFQRPCVVLSGGETTVTVRSKGGHGGRNVEFLLSFAIGIAGLSGVHGLAADTDGIDGTEDNAGAFCDGTTADRLFAGGTNPKSWLAANDAYTAFASIGDLLVTGPTRTNVNDFRAVLIE</sequence>
<reference evidence="3 4" key="1">
    <citation type="submission" date="2019-03" db="EMBL/GenBank/DDBJ databases">
        <title>Genomic Encyclopedia of Type Strains, Phase IV (KMG-IV): sequencing the most valuable type-strain genomes for metagenomic binning, comparative biology and taxonomic classification.</title>
        <authorList>
            <person name="Goeker M."/>
        </authorList>
    </citation>
    <scope>NUCLEOTIDE SEQUENCE [LARGE SCALE GENOMIC DNA]</scope>
    <source>
        <strain evidence="3 4">DSM 102969</strain>
    </source>
</reference>
<evidence type="ECO:0000259" key="1">
    <source>
        <dbReference type="Pfam" id="PF05161"/>
    </source>
</evidence>
<name>A0A4R6RM39_9HYPH</name>
<accession>A0A4R6RM39</accession>
<dbReference type="Gene3D" id="3.40.50.10180">
    <property type="entry name" value="Glycerate kinase, MOFRL-like N-terminal domain"/>
    <property type="match status" value="1"/>
</dbReference>
<evidence type="ECO:0000259" key="2">
    <source>
        <dbReference type="Pfam" id="PF13660"/>
    </source>
</evidence>
<dbReference type="GO" id="GO:0005737">
    <property type="term" value="C:cytoplasm"/>
    <property type="evidence" value="ECO:0007669"/>
    <property type="project" value="TreeGrafter"/>
</dbReference>
<gene>
    <name evidence="3" type="ORF">EDD54_1628</name>
</gene>
<dbReference type="AlphaFoldDB" id="A0A4R6RM39"/>
<dbReference type="SUPFAM" id="SSF82544">
    <property type="entry name" value="GckA/TtuD-like"/>
    <property type="match status" value="1"/>
</dbReference>
<dbReference type="InterPro" id="IPR025286">
    <property type="entry name" value="MOFRL_assoc_dom"/>
</dbReference>
<evidence type="ECO:0000313" key="3">
    <source>
        <dbReference type="EMBL" id="TDP87729.1"/>
    </source>
</evidence>
<dbReference type="PANTHER" id="PTHR12227">
    <property type="entry name" value="GLYCERATE KINASE"/>
    <property type="match status" value="1"/>
</dbReference>
<dbReference type="InterPro" id="IPR039760">
    <property type="entry name" value="MOFRL_protein"/>
</dbReference>
<keyword evidence="4" id="KW-1185">Reference proteome</keyword>
<dbReference type="Proteomes" id="UP000294547">
    <property type="component" value="Unassembled WGS sequence"/>
</dbReference>
<dbReference type="InterPro" id="IPR038614">
    <property type="entry name" value="GK_N_sf"/>
</dbReference>
<organism evidence="3 4">
    <name type="scientific">Oharaeibacter diazotrophicus</name>
    <dbReference type="NCBI Taxonomy" id="1920512"/>
    <lineage>
        <taxon>Bacteria</taxon>
        <taxon>Pseudomonadati</taxon>
        <taxon>Pseudomonadota</taxon>
        <taxon>Alphaproteobacteria</taxon>
        <taxon>Hyphomicrobiales</taxon>
        <taxon>Pleomorphomonadaceae</taxon>
        <taxon>Oharaeibacter</taxon>
    </lineage>
</organism>
<dbReference type="PANTHER" id="PTHR12227:SF0">
    <property type="entry name" value="GLYCERATE KINASE"/>
    <property type="match status" value="1"/>
</dbReference>
<dbReference type="InterPro" id="IPR007835">
    <property type="entry name" value="MOFRL"/>
</dbReference>
<evidence type="ECO:0000313" key="4">
    <source>
        <dbReference type="Proteomes" id="UP000294547"/>
    </source>
</evidence>
<feature type="domain" description="MOFRL-associated" evidence="2">
    <location>
        <begin position="9"/>
        <end position="231"/>
    </location>
</feature>
<comment type="caution">
    <text evidence="3">The sequence shown here is derived from an EMBL/GenBank/DDBJ whole genome shotgun (WGS) entry which is preliminary data.</text>
</comment>
<dbReference type="Pfam" id="PF13660">
    <property type="entry name" value="DUF4147"/>
    <property type="match status" value="1"/>
</dbReference>
<feature type="domain" description="MOFRL" evidence="1">
    <location>
        <begin position="312"/>
        <end position="418"/>
    </location>
</feature>
<dbReference type="Pfam" id="PF05161">
    <property type="entry name" value="MOFRL"/>
    <property type="match status" value="1"/>
</dbReference>
<dbReference type="GO" id="GO:0008887">
    <property type="term" value="F:glycerate kinase activity"/>
    <property type="evidence" value="ECO:0007669"/>
    <property type="project" value="InterPro"/>
</dbReference>
<protein>
    <submittedName>
        <fullName evidence="3">Hydroxypyruvate reductase</fullName>
    </submittedName>
</protein>